<sequence length="44" mass="5055">KYWQIGNATPPLLMETIVRVLMDGTALKREPYMTKNKPLTNLHA</sequence>
<comment type="caution">
    <text evidence="1">The sequence shown here is derived from an EMBL/GenBank/DDBJ whole genome shotgun (WGS) entry which is preliminary data.</text>
</comment>
<dbReference type="EMBL" id="BARV01042132">
    <property type="protein sequence ID" value="GAI46700.1"/>
    <property type="molecule type" value="Genomic_DNA"/>
</dbReference>
<name>X1Q6K7_9ZZZZ</name>
<accession>X1Q6K7</accession>
<feature type="non-terminal residue" evidence="1">
    <location>
        <position position="1"/>
    </location>
</feature>
<gene>
    <name evidence="1" type="ORF">S06H3_63497</name>
</gene>
<dbReference type="AlphaFoldDB" id="X1Q6K7"/>
<proteinExistence type="predicted"/>
<reference evidence="1" key="1">
    <citation type="journal article" date="2014" name="Front. Microbiol.">
        <title>High frequency of phylogenetically diverse reductive dehalogenase-homologous genes in deep subseafloor sedimentary metagenomes.</title>
        <authorList>
            <person name="Kawai M."/>
            <person name="Futagami T."/>
            <person name="Toyoda A."/>
            <person name="Takaki Y."/>
            <person name="Nishi S."/>
            <person name="Hori S."/>
            <person name="Arai W."/>
            <person name="Tsubouchi T."/>
            <person name="Morono Y."/>
            <person name="Uchiyama I."/>
            <person name="Ito T."/>
            <person name="Fujiyama A."/>
            <person name="Inagaki F."/>
            <person name="Takami H."/>
        </authorList>
    </citation>
    <scope>NUCLEOTIDE SEQUENCE</scope>
    <source>
        <strain evidence="1">Expedition CK06-06</strain>
    </source>
</reference>
<evidence type="ECO:0000313" key="1">
    <source>
        <dbReference type="EMBL" id="GAI46700.1"/>
    </source>
</evidence>
<protein>
    <submittedName>
        <fullName evidence="1">Uncharacterized protein</fullName>
    </submittedName>
</protein>
<organism evidence="1">
    <name type="scientific">marine sediment metagenome</name>
    <dbReference type="NCBI Taxonomy" id="412755"/>
    <lineage>
        <taxon>unclassified sequences</taxon>
        <taxon>metagenomes</taxon>
        <taxon>ecological metagenomes</taxon>
    </lineage>
</organism>